<evidence type="ECO:0000256" key="1">
    <source>
        <dbReference type="SAM" id="Phobius"/>
    </source>
</evidence>
<keyword evidence="3" id="KW-1185">Reference proteome</keyword>
<dbReference type="InterPro" id="IPR038503">
    <property type="entry name" value="SpoIIIAH_sf"/>
</dbReference>
<accession>A0ABY9KS03</accession>
<sequence>MLKKQTIWLLTMLSLMVVLSAYYMMSPNSEDLAYIDNGAKKTEGTKTANGPAKGNADLSAKAGKDAEMDEIRNVGKNEFFTTIRMEVQDERSKKKDRLNEVVASGSATAEEKNRALQDIDEIDKAASKESILQETILNADKKYEDVLVRAKEDKVQVHVKVKEMSREEAVNIMQLVKDEFGEVPVDINYQPTEG</sequence>
<gene>
    <name evidence="2" type="ORF">QR721_07640</name>
</gene>
<name>A0ABY9KS03_9BACI</name>
<evidence type="ECO:0000313" key="2">
    <source>
        <dbReference type="EMBL" id="WLV23531.1"/>
    </source>
</evidence>
<keyword evidence="1" id="KW-0472">Membrane</keyword>
<evidence type="ECO:0000313" key="3">
    <source>
        <dbReference type="Proteomes" id="UP001180087"/>
    </source>
</evidence>
<dbReference type="EMBL" id="CP129113">
    <property type="protein sequence ID" value="WLV23531.1"/>
    <property type="molecule type" value="Genomic_DNA"/>
</dbReference>
<reference evidence="2" key="1">
    <citation type="submission" date="2023-06" db="EMBL/GenBank/DDBJ databases">
        <title>A Treasure from Seagulls: Isolation and Description of Aciduricobacillus qingdaonensis gen. nov., sp. nov., a Rare Obligately Uric Acid-utilizing Member in the Family Bacillaceae.</title>
        <authorList>
            <person name="Liu W."/>
            <person name="Wang B."/>
        </authorList>
    </citation>
    <scope>NUCLEOTIDE SEQUENCE</scope>
    <source>
        <strain evidence="2">44XB</strain>
    </source>
</reference>
<dbReference type="Gene3D" id="1.10.287.4300">
    <property type="entry name" value="Stage III sporulation protein AH-like"/>
    <property type="match status" value="1"/>
</dbReference>
<protein>
    <submittedName>
        <fullName evidence="2">SpoIIIAH-like family protein</fullName>
    </submittedName>
</protein>
<dbReference type="Proteomes" id="UP001180087">
    <property type="component" value="Chromosome"/>
</dbReference>
<organism evidence="2 3">
    <name type="scientific">Aciduricibacillus chroicocephali</name>
    <dbReference type="NCBI Taxonomy" id="3054939"/>
    <lineage>
        <taxon>Bacteria</taxon>
        <taxon>Bacillati</taxon>
        <taxon>Bacillota</taxon>
        <taxon>Bacilli</taxon>
        <taxon>Bacillales</taxon>
        <taxon>Bacillaceae</taxon>
        <taxon>Aciduricibacillus</taxon>
    </lineage>
</organism>
<keyword evidence="1" id="KW-1133">Transmembrane helix</keyword>
<keyword evidence="1" id="KW-0812">Transmembrane</keyword>
<dbReference type="RefSeq" id="WP_348025625.1">
    <property type="nucleotide sequence ID" value="NZ_CP129113.1"/>
</dbReference>
<dbReference type="InterPro" id="IPR024232">
    <property type="entry name" value="SpoIIIAH"/>
</dbReference>
<dbReference type="Pfam" id="PF12685">
    <property type="entry name" value="SpoIIIAH"/>
    <property type="match status" value="1"/>
</dbReference>
<proteinExistence type="predicted"/>
<feature type="transmembrane region" description="Helical" evidence="1">
    <location>
        <begin position="7"/>
        <end position="25"/>
    </location>
</feature>